<dbReference type="InterPro" id="IPR029033">
    <property type="entry name" value="His_PPase_superfam"/>
</dbReference>
<feature type="domain" description="6-phosphofructo-2-kinase" evidence="4">
    <location>
        <begin position="388"/>
        <end position="566"/>
    </location>
</feature>
<dbReference type="GO" id="GO:0003873">
    <property type="term" value="F:6-phosphofructo-2-kinase activity"/>
    <property type="evidence" value="ECO:0007669"/>
    <property type="project" value="InterPro"/>
</dbReference>
<dbReference type="CDD" id="cd07067">
    <property type="entry name" value="HP_PGM_like"/>
    <property type="match status" value="1"/>
</dbReference>
<dbReference type="SUPFAM" id="SSF53254">
    <property type="entry name" value="Phosphoglycerate mutase-like"/>
    <property type="match status" value="1"/>
</dbReference>
<organism evidence="5 6">
    <name type="scientific">Drechslerella dactyloides</name>
    <name type="common">Nematode-trapping fungus</name>
    <name type="synonym">Arthrobotrys dactyloides</name>
    <dbReference type="NCBI Taxonomy" id="74499"/>
    <lineage>
        <taxon>Eukaryota</taxon>
        <taxon>Fungi</taxon>
        <taxon>Dikarya</taxon>
        <taxon>Ascomycota</taxon>
        <taxon>Pezizomycotina</taxon>
        <taxon>Orbiliomycetes</taxon>
        <taxon>Orbiliales</taxon>
        <taxon>Orbiliaceae</taxon>
        <taxon>Drechslerella</taxon>
    </lineage>
</organism>
<accession>A0AAD6IQH3</accession>
<dbReference type="SUPFAM" id="SSF52540">
    <property type="entry name" value="P-loop containing nucleoside triphosphate hydrolases"/>
    <property type="match status" value="1"/>
</dbReference>
<dbReference type="InterPro" id="IPR001345">
    <property type="entry name" value="PG/BPGM_mutase_AS"/>
</dbReference>
<dbReference type="InterPro" id="IPR013078">
    <property type="entry name" value="His_Pase_superF_clade-1"/>
</dbReference>
<dbReference type="Proteomes" id="UP001221413">
    <property type="component" value="Unassembled WGS sequence"/>
</dbReference>
<evidence type="ECO:0000256" key="2">
    <source>
        <dbReference type="ARBA" id="ARBA00022840"/>
    </source>
</evidence>
<dbReference type="InterPro" id="IPR027417">
    <property type="entry name" value="P-loop_NTPase"/>
</dbReference>
<dbReference type="AlphaFoldDB" id="A0AAD6IQH3"/>
<evidence type="ECO:0000313" key="5">
    <source>
        <dbReference type="EMBL" id="KAJ6256543.1"/>
    </source>
</evidence>
<dbReference type="GO" id="GO:0005829">
    <property type="term" value="C:cytosol"/>
    <property type="evidence" value="ECO:0007669"/>
    <property type="project" value="TreeGrafter"/>
</dbReference>
<keyword evidence="2" id="KW-0067">ATP-binding</keyword>
<dbReference type="Pfam" id="PF00300">
    <property type="entry name" value="His_Phos_1"/>
    <property type="match status" value="2"/>
</dbReference>
<dbReference type="PANTHER" id="PTHR10606:SF32">
    <property type="entry name" value="6-PHOSPHOFRUCTO-2-KINASE 1"/>
    <property type="match status" value="1"/>
</dbReference>
<feature type="region of interest" description="Disordered" evidence="3">
    <location>
        <begin position="66"/>
        <end position="133"/>
    </location>
</feature>
<reference evidence="5" key="1">
    <citation type="submission" date="2023-01" db="EMBL/GenBank/DDBJ databases">
        <title>The chitinases involved in constricting ring structure development in the nematode-trapping fungus Drechslerella dactyloides.</title>
        <authorList>
            <person name="Wang R."/>
            <person name="Zhang L."/>
            <person name="Tang P."/>
            <person name="Li S."/>
            <person name="Liang L."/>
        </authorList>
    </citation>
    <scope>NUCLEOTIDE SEQUENCE</scope>
    <source>
        <strain evidence="5">YMF1.00031</strain>
    </source>
</reference>
<dbReference type="PRINTS" id="PR00991">
    <property type="entry name" value="6PFRUCTKNASE"/>
</dbReference>
<dbReference type="PROSITE" id="PS00175">
    <property type="entry name" value="PG_MUTASE"/>
    <property type="match status" value="1"/>
</dbReference>
<gene>
    <name evidence="5" type="ORF">Dda_8405</name>
</gene>
<feature type="domain" description="6-phosphofructo-2-kinase" evidence="4">
    <location>
        <begin position="272"/>
        <end position="322"/>
    </location>
</feature>
<sequence length="834" mass="91917">MLIARPAFQLAGLVAVDELEPLCEEKRPAELARRHPSASTALALQSAILHFFSCPRLFRLPAMSHKARGVQTTENTPHPPTDDHPHPPSTASTVVATSATAVNSSNGTSASSSPPASPELLARPSTVPGFSNGGPQSITVVKLPNGSQTAAVPIIKNVPSKPSGKHSDIAKTATIASTKAVAASSGNKDMLLPPSIQVQNTAATSTTPNGTPRLAPIGAGHPGTLSPMKSSDTPLLMSTPSSPRLHATTLNIPGLTKSKVSEDGRIPARDIGSKLIIVMVGLPARGKSYITRKLARYLGWLQYDVKVFNVGNRRRIAANQPQPPTPPDNGPTDVVHQAFQVLKDVKLDQDGTARQPFRGTGLLASFGPQSSPPKFSLDAGNIAFQVTNLDEPKEDKEQDSISQSAEFFDPSNVKAKKLRERVAMETLDEALDYVLNGEGSIAILDATNSTIERRSAIVDHIREAAGYDLGILFIESICEDEQVLEANMRLKLSGPDYKGLDPEKSYEDFKKRVKMYEGAYVPIGDYEEKKGWAYLKLIDVGRKFIAHGIRGFLANHTAYYLMNFNLASRQIWITRHGESMDNVQGRIGGNSNLSEKGDKYARALASFIQEQRKLFHAHEIEKYYAAQLPPRAGNITPPNPDATMNFGEDDPHFPVEKPFCVWTSMLNRSVETARYFNDEEYDIKQWRMLDELNAGLAEGKTYDEIRRDLPGEYENRIADKLHYRYPGPGGESYLDVIHRIKEIIIEVERTTDHVLIVAHRVVARVLLGYYTGQHRDKVANLDVPLGMVFSLEPRPYGVELKAFKYDLASDQFYHVPDFELRTTTPEKSEREVMV</sequence>
<keyword evidence="6" id="KW-1185">Reference proteome</keyword>
<feature type="compositionally biased region" description="Low complexity" evidence="3">
    <location>
        <begin position="89"/>
        <end position="114"/>
    </location>
</feature>
<dbReference type="EMBL" id="JAQGDS010000012">
    <property type="protein sequence ID" value="KAJ6256543.1"/>
    <property type="molecule type" value="Genomic_DNA"/>
</dbReference>
<dbReference type="Pfam" id="PF01591">
    <property type="entry name" value="6PF2K"/>
    <property type="match status" value="2"/>
</dbReference>
<comment type="caution">
    <text evidence="5">The sequence shown here is derived from an EMBL/GenBank/DDBJ whole genome shotgun (WGS) entry which is preliminary data.</text>
</comment>
<evidence type="ECO:0000259" key="4">
    <source>
        <dbReference type="Pfam" id="PF01591"/>
    </source>
</evidence>
<dbReference type="Gene3D" id="3.40.50.300">
    <property type="entry name" value="P-loop containing nucleotide triphosphate hydrolases"/>
    <property type="match status" value="1"/>
</dbReference>
<dbReference type="GO" id="GO:0005524">
    <property type="term" value="F:ATP binding"/>
    <property type="evidence" value="ECO:0007669"/>
    <property type="project" value="UniProtKB-KW"/>
</dbReference>
<evidence type="ECO:0000256" key="1">
    <source>
        <dbReference type="ARBA" id="ARBA00022741"/>
    </source>
</evidence>
<dbReference type="GO" id="GO:0006003">
    <property type="term" value="P:fructose 2,6-bisphosphate metabolic process"/>
    <property type="evidence" value="ECO:0007669"/>
    <property type="project" value="InterPro"/>
</dbReference>
<dbReference type="GO" id="GO:0006000">
    <property type="term" value="P:fructose metabolic process"/>
    <property type="evidence" value="ECO:0007669"/>
    <property type="project" value="InterPro"/>
</dbReference>
<dbReference type="InterPro" id="IPR003094">
    <property type="entry name" value="6Pfruct_kin"/>
</dbReference>
<keyword evidence="1" id="KW-0547">Nucleotide-binding</keyword>
<proteinExistence type="predicted"/>
<dbReference type="PANTHER" id="PTHR10606">
    <property type="entry name" value="6-PHOSPHOFRUCTO-2-KINASE/FRUCTOSE-2,6-BISPHOSPHATASE"/>
    <property type="match status" value="1"/>
</dbReference>
<evidence type="ECO:0000313" key="6">
    <source>
        <dbReference type="Proteomes" id="UP001221413"/>
    </source>
</evidence>
<dbReference type="SMART" id="SM00855">
    <property type="entry name" value="PGAM"/>
    <property type="match status" value="1"/>
</dbReference>
<name>A0AAD6IQH3_DREDA</name>
<evidence type="ECO:0000256" key="3">
    <source>
        <dbReference type="SAM" id="MobiDB-lite"/>
    </source>
</evidence>
<dbReference type="InterPro" id="IPR013079">
    <property type="entry name" value="6Phosfructo_kin"/>
</dbReference>
<dbReference type="Gene3D" id="3.40.50.1240">
    <property type="entry name" value="Phosphoglycerate mutase-like"/>
    <property type="match status" value="1"/>
</dbReference>
<protein>
    <submittedName>
        <fullName evidence="5">6-phosphofructo-2-kinase</fullName>
    </submittedName>
</protein>